<evidence type="ECO:0000256" key="1">
    <source>
        <dbReference type="SAM" id="MobiDB-lite"/>
    </source>
</evidence>
<sequence>QVPTCQKKKFSTKVPSPKTSPNKTDSNEKDQPDEDNQNVNQRREPESQTYKKKYT</sequence>
<evidence type="ECO:0000313" key="3">
    <source>
        <dbReference type="Proteomes" id="UP000789901"/>
    </source>
</evidence>
<feature type="region of interest" description="Disordered" evidence="1">
    <location>
        <begin position="1"/>
        <end position="55"/>
    </location>
</feature>
<feature type="non-terminal residue" evidence="2">
    <location>
        <position position="1"/>
    </location>
</feature>
<reference evidence="2 3" key="1">
    <citation type="submission" date="2021-06" db="EMBL/GenBank/DDBJ databases">
        <authorList>
            <person name="Kallberg Y."/>
            <person name="Tangrot J."/>
            <person name="Rosling A."/>
        </authorList>
    </citation>
    <scope>NUCLEOTIDE SEQUENCE [LARGE SCALE GENOMIC DNA]</scope>
    <source>
        <strain evidence="2 3">120-4 pot B 10/14</strain>
    </source>
</reference>
<feature type="compositionally biased region" description="Basic residues" evidence="1">
    <location>
        <begin position="1"/>
        <end position="11"/>
    </location>
</feature>
<comment type="caution">
    <text evidence="2">The sequence shown here is derived from an EMBL/GenBank/DDBJ whole genome shotgun (WGS) entry which is preliminary data.</text>
</comment>
<proteinExistence type="predicted"/>
<evidence type="ECO:0000313" key="2">
    <source>
        <dbReference type="EMBL" id="CAG8831259.1"/>
    </source>
</evidence>
<protein>
    <submittedName>
        <fullName evidence="2">13333_t:CDS:1</fullName>
    </submittedName>
</protein>
<accession>A0ABN7WGN3</accession>
<name>A0ABN7WGN3_GIGMA</name>
<dbReference type="EMBL" id="CAJVQB010043554">
    <property type="protein sequence ID" value="CAG8831259.1"/>
    <property type="molecule type" value="Genomic_DNA"/>
</dbReference>
<keyword evidence="3" id="KW-1185">Reference proteome</keyword>
<dbReference type="Proteomes" id="UP000789901">
    <property type="component" value="Unassembled WGS sequence"/>
</dbReference>
<organism evidence="2 3">
    <name type="scientific">Gigaspora margarita</name>
    <dbReference type="NCBI Taxonomy" id="4874"/>
    <lineage>
        <taxon>Eukaryota</taxon>
        <taxon>Fungi</taxon>
        <taxon>Fungi incertae sedis</taxon>
        <taxon>Mucoromycota</taxon>
        <taxon>Glomeromycotina</taxon>
        <taxon>Glomeromycetes</taxon>
        <taxon>Diversisporales</taxon>
        <taxon>Gigasporaceae</taxon>
        <taxon>Gigaspora</taxon>
    </lineage>
</organism>
<gene>
    <name evidence="2" type="ORF">GMARGA_LOCUS30611</name>
</gene>
<feature type="compositionally biased region" description="Polar residues" evidence="1">
    <location>
        <begin position="13"/>
        <end position="24"/>
    </location>
</feature>